<proteinExistence type="predicted"/>
<dbReference type="STRING" id="163359.A9R16_12420"/>
<evidence type="ECO:0000313" key="1">
    <source>
        <dbReference type="EMBL" id="RCN56190.1"/>
    </source>
</evidence>
<dbReference type="SUPFAM" id="SSF52777">
    <property type="entry name" value="CoA-dependent acyltransferases"/>
    <property type="match status" value="1"/>
</dbReference>
<dbReference type="Gene3D" id="3.30.559.10">
    <property type="entry name" value="Chloramphenicol acetyltransferase-like domain"/>
    <property type="match status" value="1"/>
</dbReference>
<organism evidence="1 2">
    <name type="scientific">Acidiferrobacter thiooxydans</name>
    <dbReference type="NCBI Taxonomy" id="163359"/>
    <lineage>
        <taxon>Bacteria</taxon>
        <taxon>Pseudomonadati</taxon>
        <taxon>Pseudomonadota</taxon>
        <taxon>Gammaproteobacteria</taxon>
        <taxon>Acidiferrobacterales</taxon>
        <taxon>Acidiferrobacteraceae</taxon>
        <taxon>Acidiferrobacter</taxon>
    </lineage>
</organism>
<dbReference type="AlphaFoldDB" id="A0A1C2G172"/>
<dbReference type="GO" id="GO:0016746">
    <property type="term" value="F:acyltransferase activity"/>
    <property type="evidence" value="ECO:0007669"/>
    <property type="project" value="InterPro"/>
</dbReference>
<reference evidence="1 2" key="1">
    <citation type="submission" date="2018-02" db="EMBL/GenBank/DDBJ databases">
        <title>Insights into the biology of acidophilic members of the Acidiferrobacteraceae family derived from comparative genomic analyses.</title>
        <authorList>
            <person name="Issotta F."/>
            <person name="Thyssen C."/>
            <person name="Mena C."/>
            <person name="Moya A."/>
            <person name="Bellenberg S."/>
            <person name="Sproer C."/>
            <person name="Covarrubias P.C."/>
            <person name="Sand W."/>
            <person name="Quatrini R."/>
            <person name="Vera M."/>
        </authorList>
    </citation>
    <scope>NUCLEOTIDE SEQUENCE [LARGE SCALE GENOMIC DNA]</scope>
    <source>
        <strain evidence="2">m-1</strain>
    </source>
</reference>
<dbReference type="Pfam" id="PF00198">
    <property type="entry name" value="2-oxoacid_dh"/>
    <property type="match status" value="1"/>
</dbReference>
<comment type="caution">
    <text evidence="1">The sequence shown here is derived from an EMBL/GenBank/DDBJ whole genome shotgun (WGS) entry which is preliminary data.</text>
</comment>
<protein>
    <submittedName>
        <fullName evidence="1">Uncharacterized protein</fullName>
    </submittedName>
</protein>
<dbReference type="Proteomes" id="UP000253250">
    <property type="component" value="Unassembled WGS sequence"/>
</dbReference>
<accession>A0A1C2G172</accession>
<gene>
    <name evidence="1" type="ORF">C4900_10060</name>
</gene>
<dbReference type="EMBL" id="PSYR01000002">
    <property type="protein sequence ID" value="RCN56190.1"/>
    <property type="molecule type" value="Genomic_DNA"/>
</dbReference>
<dbReference type="OrthoDB" id="9805770at2"/>
<evidence type="ECO:0000313" key="2">
    <source>
        <dbReference type="Proteomes" id="UP000253250"/>
    </source>
</evidence>
<name>A0A1C2G172_9GAMM</name>
<keyword evidence="2" id="KW-1185">Reference proteome</keyword>
<sequence length="254" mass="28657">MSDAYTFPRERRHTLFFLEQATAYRPVYLDTEIDMSQVIAHRKVCSVKRSYIAYVIQAVGRVVARFPEANAMITGRLFPRLSRLPGVDAKFTLDKPLNGQRIVVSAVVRNADRATLDQIQQRLDYFKQREVTDCPEFASLLRLQRLPVWLGRWMFARAMRAPASKGRLQGSFAVTSLGHQPISRFVPQVGATLTLGVGAIVDRAVVVDGAVQLKPILNLTLAFDHRVLDGAISAEILVDIKRELENYRYEEQAA</sequence>
<dbReference type="RefSeq" id="WP_065970588.1">
    <property type="nucleotide sequence ID" value="NZ_CP080624.1"/>
</dbReference>
<dbReference type="InterPro" id="IPR001078">
    <property type="entry name" value="2-oxoacid_DH_actylTfrase"/>
</dbReference>
<dbReference type="InterPro" id="IPR023213">
    <property type="entry name" value="CAT-like_dom_sf"/>
</dbReference>